<evidence type="ECO:0000313" key="2">
    <source>
        <dbReference type="EMBL" id="MPC67607.1"/>
    </source>
</evidence>
<dbReference type="AlphaFoldDB" id="A0A5B7HE80"/>
<comment type="caution">
    <text evidence="2">The sequence shown here is derived from an EMBL/GenBank/DDBJ whole genome shotgun (WGS) entry which is preliminary data.</text>
</comment>
<dbReference type="Proteomes" id="UP000324222">
    <property type="component" value="Unassembled WGS sequence"/>
</dbReference>
<dbReference type="EMBL" id="VSRR010026490">
    <property type="protein sequence ID" value="MPC67607.1"/>
    <property type="molecule type" value="Genomic_DNA"/>
</dbReference>
<feature type="region of interest" description="Disordered" evidence="1">
    <location>
        <begin position="36"/>
        <end position="59"/>
    </location>
</feature>
<evidence type="ECO:0000313" key="3">
    <source>
        <dbReference type="Proteomes" id="UP000324222"/>
    </source>
</evidence>
<proteinExistence type="predicted"/>
<name>A0A5B7HE80_PORTR</name>
<evidence type="ECO:0000256" key="1">
    <source>
        <dbReference type="SAM" id="MobiDB-lite"/>
    </source>
</evidence>
<gene>
    <name evidence="2" type="ORF">E2C01_061784</name>
</gene>
<reference evidence="2 3" key="1">
    <citation type="submission" date="2019-05" db="EMBL/GenBank/DDBJ databases">
        <title>Another draft genome of Portunus trituberculatus and its Hox gene families provides insights of decapod evolution.</title>
        <authorList>
            <person name="Jeong J.-H."/>
            <person name="Song I."/>
            <person name="Kim S."/>
            <person name="Choi T."/>
            <person name="Kim D."/>
            <person name="Ryu S."/>
            <person name="Kim W."/>
        </authorList>
    </citation>
    <scope>NUCLEOTIDE SEQUENCE [LARGE SCALE GENOMIC DNA]</scope>
    <source>
        <tissue evidence="2">Muscle</tissue>
    </source>
</reference>
<sequence length="59" mass="6366">MAGLDRVAHNNLVKVKKGEAVCHGVFSSVPGDAWRRRGNEGGSEGGRRLLTGFRGHNNH</sequence>
<organism evidence="2 3">
    <name type="scientific">Portunus trituberculatus</name>
    <name type="common">Swimming crab</name>
    <name type="synonym">Neptunus trituberculatus</name>
    <dbReference type="NCBI Taxonomy" id="210409"/>
    <lineage>
        <taxon>Eukaryota</taxon>
        <taxon>Metazoa</taxon>
        <taxon>Ecdysozoa</taxon>
        <taxon>Arthropoda</taxon>
        <taxon>Crustacea</taxon>
        <taxon>Multicrustacea</taxon>
        <taxon>Malacostraca</taxon>
        <taxon>Eumalacostraca</taxon>
        <taxon>Eucarida</taxon>
        <taxon>Decapoda</taxon>
        <taxon>Pleocyemata</taxon>
        <taxon>Brachyura</taxon>
        <taxon>Eubrachyura</taxon>
        <taxon>Portunoidea</taxon>
        <taxon>Portunidae</taxon>
        <taxon>Portuninae</taxon>
        <taxon>Portunus</taxon>
    </lineage>
</organism>
<accession>A0A5B7HE80</accession>
<protein>
    <submittedName>
        <fullName evidence="2">Uncharacterized protein</fullName>
    </submittedName>
</protein>
<keyword evidence="3" id="KW-1185">Reference proteome</keyword>